<evidence type="ECO:0000259" key="2">
    <source>
        <dbReference type="Pfam" id="PF12706"/>
    </source>
</evidence>
<evidence type="ECO:0000313" key="3">
    <source>
        <dbReference type="EMBL" id="MBC3537216.1"/>
    </source>
</evidence>
<dbReference type="Gene3D" id="3.60.15.10">
    <property type="entry name" value="Ribonuclease Z/Hydroxyacylglutathione hydrolase-like"/>
    <property type="match status" value="1"/>
</dbReference>
<comment type="caution">
    <text evidence="3">The sequence shown here is derived from an EMBL/GenBank/DDBJ whole genome shotgun (WGS) entry which is preliminary data.</text>
</comment>
<keyword evidence="1" id="KW-0378">Hydrolase</keyword>
<dbReference type="SUPFAM" id="SSF56281">
    <property type="entry name" value="Metallo-hydrolase/oxidoreductase"/>
    <property type="match status" value="1"/>
</dbReference>
<dbReference type="Proteomes" id="UP000606870">
    <property type="component" value="Unassembled WGS sequence"/>
</dbReference>
<dbReference type="Pfam" id="PF12706">
    <property type="entry name" value="Lactamase_B_2"/>
    <property type="match status" value="1"/>
</dbReference>
<keyword evidence="4" id="KW-1185">Reference proteome</keyword>
<sequence>MEIQQIRNATNKITYAGKTFLVDPWLVKKGGMGAMADIPGHAYQVPDPVKMQIAMPIFDLPLPVTDILAGVDGYIFTHLHADHIDLAADGTVGAPLDKGTPAFVQDEEDAAICRKSGFTDVRIVAAAGTAFGAITLTRVPSRHGTLVPCGNTMGVVLTAAQEKTLYISGDTIWYPDVQATLRRFQPAVVTVNACAAEESTCGRLIMNDEDVACVAATVPDATIFITHMDNVSHASITRYTMRGLLAKRQVTNYVMPEDGESVCF</sequence>
<evidence type="ECO:0000313" key="4">
    <source>
        <dbReference type="Proteomes" id="UP000606870"/>
    </source>
</evidence>
<gene>
    <name evidence="3" type="ORF">H8J70_08120</name>
</gene>
<dbReference type="InterPro" id="IPR001279">
    <property type="entry name" value="Metallo-B-lactamas"/>
</dbReference>
<name>A0ABR6VLR5_9FIRM</name>
<proteinExistence type="predicted"/>
<dbReference type="EMBL" id="JACOGK010000021">
    <property type="protein sequence ID" value="MBC3537216.1"/>
    <property type="molecule type" value="Genomic_DNA"/>
</dbReference>
<protein>
    <submittedName>
        <fullName evidence="3">MBL fold metallo-hydrolase</fullName>
    </submittedName>
</protein>
<dbReference type="InterPro" id="IPR050114">
    <property type="entry name" value="UPF0173_UPF0282_UlaG_hydrolase"/>
</dbReference>
<feature type="domain" description="Metallo-beta-lactamase" evidence="2">
    <location>
        <begin position="49"/>
        <end position="228"/>
    </location>
</feature>
<dbReference type="PANTHER" id="PTHR43546">
    <property type="entry name" value="UPF0173 METAL-DEPENDENT HYDROLASE MJ1163-RELATED"/>
    <property type="match status" value="1"/>
</dbReference>
<dbReference type="InterPro" id="IPR036866">
    <property type="entry name" value="RibonucZ/Hydroxyglut_hydro"/>
</dbReference>
<evidence type="ECO:0000256" key="1">
    <source>
        <dbReference type="ARBA" id="ARBA00022801"/>
    </source>
</evidence>
<dbReference type="PANTHER" id="PTHR43546:SF9">
    <property type="entry name" value="L-ASCORBATE-6-PHOSPHATE LACTONASE ULAG-RELATED"/>
    <property type="match status" value="1"/>
</dbReference>
<accession>A0ABR6VLR5</accession>
<reference evidence="3 4" key="1">
    <citation type="submission" date="2020-08" db="EMBL/GenBank/DDBJ databases">
        <authorList>
            <person name="Liu C."/>
            <person name="Sun Q."/>
        </authorList>
    </citation>
    <scope>NUCLEOTIDE SEQUENCE [LARGE SCALE GENOMIC DNA]</scope>
    <source>
        <strain evidence="3 4">NSJ-59</strain>
    </source>
</reference>
<organism evidence="3 4">
    <name type="scientific">Megasphaera hominis</name>
    <dbReference type="NCBI Taxonomy" id="159836"/>
    <lineage>
        <taxon>Bacteria</taxon>
        <taxon>Bacillati</taxon>
        <taxon>Bacillota</taxon>
        <taxon>Negativicutes</taxon>
        <taxon>Veillonellales</taxon>
        <taxon>Veillonellaceae</taxon>
        <taxon>Megasphaera</taxon>
    </lineage>
</organism>